<keyword evidence="2" id="KW-0560">Oxidoreductase</keyword>
<sequence length="554" mass="58894">MRSLASLLLLLGAASGDSTCKCFPGDACWPTLADWKGLNQSVNGRLVATVPLGSVCHGANYDATKCGAIQAAWHVPETHTDTSSSLLAPYFANQSCSPFLPKDTPCYIGTYVQYAVDVSDVSHIQKALAFAQQKNIRFVVRNTGHDYMGKSTGAGALAVWTHHLKSFQVLDYSCASYTGKAVKMGAGVQAGDAHIQAFKQGLTLIGGVCPTVGLAGGYTQGGGLGPLTGRYGFGADQVLEWQVVLANGSFVTATPTSHTDLYWALSGGGGGAYGVVTSMTVKAHKNEQTTAANLSFANSGNGDAYFEAIKAFQSTIPALSDAGATGFWTMTAKSFLLGPATAPGITKDALDKILQPAILKLKELNIPYNYTSAQFPSYYECYKSYNPPDYSPGLQIGGRLVPRPVFTGNQDGFIQAIRSIVGYGAAVVGVSYKAPPNNGPSNSINSALRDTLISFQIGILWNDTNWDVNIKNGELITNTLVPSLAKLIPGGGSAYLNQADFREPKWQQVFYGSNYQTLVGLKAKYDPAGIFWGPTVVGSERWIETKDKRLCKAS</sequence>
<dbReference type="Pfam" id="PF08031">
    <property type="entry name" value="BBE"/>
    <property type="match status" value="1"/>
</dbReference>
<keyword evidence="3" id="KW-0732">Signal</keyword>
<dbReference type="Proteomes" id="UP001251528">
    <property type="component" value="Unassembled WGS sequence"/>
</dbReference>
<dbReference type="AlphaFoldDB" id="A0AAJ0CTT7"/>
<dbReference type="Pfam" id="PF01565">
    <property type="entry name" value="FAD_binding_4"/>
    <property type="match status" value="1"/>
</dbReference>
<evidence type="ECO:0000259" key="4">
    <source>
        <dbReference type="PROSITE" id="PS51387"/>
    </source>
</evidence>
<evidence type="ECO:0000313" key="6">
    <source>
        <dbReference type="Proteomes" id="UP001251528"/>
    </source>
</evidence>
<dbReference type="Gene3D" id="3.30.465.10">
    <property type="match status" value="2"/>
</dbReference>
<reference evidence="5" key="1">
    <citation type="submission" date="2023-06" db="EMBL/GenBank/DDBJ databases">
        <title>Conoideocrella luteorostrata (Hypocreales: Clavicipitaceae), a potential biocontrol fungus for elongate hemlock scale in United States Christmas tree production areas.</title>
        <authorList>
            <person name="Barrett H."/>
            <person name="Lovett B."/>
            <person name="Macias A.M."/>
            <person name="Stajich J.E."/>
            <person name="Kasson M.T."/>
        </authorList>
    </citation>
    <scope>NUCLEOTIDE SEQUENCE</scope>
    <source>
        <strain evidence="5">ARSEF 14590</strain>
    </source>
</reference>
<dbReference type="PROSITE" id="PS51387">
    <property type="entry name" value="FAD_PCMH"/>
    <property type="match status" value="1"/>
</dbReference>
<keyword evidence="6" id="KW-1185">Reference proteome</keyword>
<dbReference type="InterPro" id="IPR012951">
    <property type="entry name" value="BBE"/>
</dbReference>
<proteinExistence type="inferred from homology"/>
<dbReference type="InterPro" id="IPR036318">
    <property type="entry name" value="FAD-bd_PCMH-like_sf"/>
</dbReference>
<dbReference type="InterPro" id="IPR050432">
    <property type="entry name" value="FAD-linked_Oxidoreductases_BP"/>
</dbReference>
<gene>
    <name evidence="5" type="primary">SOR8</name>
    <name evidence="5" type="ORF">QQS21_003135</name>
</gene>
<comment type="caution">
    <text evidence="5">The sequence shown here is derived from an EMBL/GenBank/DDBJ whole genome shotgun (WGS) entry which is preliminary data.</text>
</comment>
<evidence type="ECO:0000256" key="2">
    <source>
        <dbReference type="ARBA" id="ARBA00023002"/>
    </source>
</evidence>
<dbReference type="InterPro" id="IPR016166">
    <property type="entry name" value="FAD-bd_PCMH"/>
</dbReference>
<feature type="chain" id="PRO_5042611283" evidence="3">
    <location>
        <begin position="17"/>
        <end position="554"/>
    </location>
</feature>
<name>A0AAJ0CTT7_9HYPO</name>
<evidence type="ECO:0000256" key="3">
    <source>
        <dbReference type="SAM" id="SignalP"/>
    </source>
</evidence>
<dbReference type="InterPro" id="IPR016169">
    <property type="entry name" value="FAD-bd_PCMH_sub2"/>
</dbReference>
<evidence type="ECO:0000256" key="1">
    <source>
        <dbReference type="ARBA" id="ARBA00005466"/>
    </source>
</evidence>
<feature type="domain" description="FAD-binding PCMH-type" evidence="4">
    <location>
        <begin position="107"/>
        <end position="286"/>
    </location>
</feature>
<dbReference type="InterPro" id="IPR006094">
    <property type="entry name" value="Oxid_FAD_bind_N"/>
</dbReference>
<dbReference type="GO" id="GO:0071949">
    <property type="term" value="F:FAD binding"/>
    <property type="evidence" value="ECO:0007669"/>
    <property type="project" value="InterPro"/>
</dbReference>
<dbReference type="SUPFAM" id="SSF56176">
    <property type="entry name" value="FAD-binding/transporter-associated domain-like"/>
    <property type="match status" value="1"/>
</dbReference>
<feature type="signal peptide" evidence="3">
    <location>
        <begin position="1"/>
        <end position="16"/>
    </location>
</feature>
<protein>
    <submittedName>
        <fullName evidence="5">FAD-linked oxidoreductase sor8</fullName>
    </submittedName>
</protein>
<accession>A0AAJ0CTT7</accession>
<dbReference type="PANTHER" id="PTHR13878">
    <property type="entry name" value="GULONOLACTONE OXIDASE"/>
    <property type="match status" value="1"/>
</dbReference>
<evidence type="ECO:0000313" key="5">
    <source>
        <dbReference type="EMBL" id="KAK2606442.1"/>
    </source>
</evidence>
<comment type="similarity">
    <text evidence="1">Belongs to the oxygen-dependent FAD-linked oxidoreductase family.</text>
</comment>
<dbReference type="GO" id="GO:0016491">
    <property type="term" value="F:oxidoreductase activity"/>
    <property type="evidence" value="ECO:0007669"/>
    <property type="project" value="UniProtKB-KW"/>
</dbReference>
<organism evidence="5 6">
    <name type="scientific">Conoideocrella luteorostrata</name>
    <dbReference type="NCBI Taxonomy" id="1105319"/>
    <lineage>
        <taxon>Eukaryota</taxon>
        <taxon>Fungi</taxon>
        <taxon>Dikarya</taxon>
        <taxon>Ascomycota</taxon>
        <taxon>Pezizomycotina</taxon>
        <taxon>Sordariomycetes</taxon>
        <taxon>Hypocreomycetidae</taxon>
        <taxon>Hypocreales</taxon>
        <taxon>Clavicipitaceae</taxon>
        <taxon>Conoideocrella</taxon>
    </lineage>
</organism>
<dbReference type="PANTHER" id="PTHR13878:SF91">
    <property type="entry name" value="FAD BINDING DOMAIN PROTEIN (AFU_ORTHOLOGUE AFUA_6G12070)-RELATED"/>
    <property type="match status" value="1"/>
</dbReference>
<dbReference type="EMBL" id="JASWJB010000040">
    <property type="protein sequence ID" value="KAK2606442.1"/>
    <property type="molecule type" value="Genomic_DNA"/>
</dbReference>